<dbReference type="OrthoDB" id="9812528at2"/>
<dbReference type="PANTHER" id="PTHR30535">
    <property type="entry name" value="VITAMIN B12-BINDING PROTEIN"/>
    <property type="match status" value="1"/>
</dbReference>
<dbReference type="RefSeq" id="WP_012500768.1">
    <property type="nucleotide sequence ID" value="NC_011026.1"/>
</dbReference>
<dbReference type="HOGENOM" id="CLU_025776_1_0_10"/>
<accession>B3QW31</accession>
<dbReference type="InterPro" id="IPR050902">
    <property type="entry name" value="ABC_Transporter_SBP"/>
</dbReference>
<reference evidence="2 3" key="1">
    <citation type="submission" date="2008-06" db="EMBL/GenBank/DDBJ databases">
        <title>Complete sequence of Chloroherpeton thalassium ATCC 35110.</title>
        <authorList>
            <consortium name="US DOE Joint Genome Institute"/>
            <person name="Lucas S."/>
            <person name="Copeland A."/>
            <person name="Lapidus A."/>
            <person name="Glavina del Rio T."/>
            <person name="Dalin E."/>
            <person name="Tice H."/>
            <person name="Bruce D."/>
            <person name="Goodwin L."/>
            <person name="Pitluck S."/>
            <person name="Schmutz J."/>
            <person name="Larimer F."/>
            <person name="Land M."/>
            <person name="Hauser L."/>
            <person name="Kyrpides N."/>
            <person name="Mikhailova N."/>
            <person name="Liu Z."/>
            <person name="Li T."/>
            <person name="Zhao F."/>
            <person name="Overmann J."/>
            <person name="Bryant D.A."/>
            <person name="Richardson P."/>
        </authorList>
    </citation>
    <scope>NUCLEOTIDE SEQUENCE [LARGE SCALE GENOMIC DNA]</scope>
    <source>
        <strain evidence="3">ATCC 35110 / GB-78</strain>
    </source>
</reference>
<dbReference type="InterPro" id="IPR002491">
    <property type="entry name" value="ABC_transptr_periplasmic_BD"/>
</dbReference>
<organism evidence="2 3">
    <name type="scientific">Chloroherpeton thalassium (strain ATCC 35110 / GB-78)</name>
    <dbReference type="NCBI Taxonomy" id="517418"/>
    <lineage>
        <taxon>Bacteria</taxon>
        <taxon>Pseudomonadati</taxon>
        <taxon>Chlorobiota</taxon>
        <taxon>Chlorobiia</taxon>
        <taxon>Chlorobiales</taxon>
        <taxon>Chloroherpetonaceae</taxon>
        <taxon>Chloroherpeton</taxon>
    </lineage>
</organism>
<keyword evidence="3" id="KW-1185">Reference proteome</keyword>
<dbReference type="Pfam" id="PF01497">
    <property type="entry name" value="Peripla_BP_2"/>
    <property type="match status" value="1"/>
</dbReference>
<dbReference type="GO" id="GO:0071281">
    <property type="term" value="P:cellular response to iron ion"/>
    <property type="evidence" value="ECO:0007669"/>
    <property type="project" value="TreeGrafter"/>
</dbReference>
<dbReference type="KEGG" id="cts:Ctha_2234"/>
<protein>
    <submittedName>
        <fullName evidence="2">Iron(III) ABC transporter, periplasmic iron-binding protein</fullName>
    </submittedName>
</protein>
<name>B3QW31_CHLT3</name>
<dbReference type="AlphaFoldDB" id="B3QW31"/>
<evidence type="ECO:0000313" key="3">
    <source>
        <dbReference type="Proteomes" id="UP000001208"/>
    </source>
</evidence>
<dbReference type="STRING" id="517418.Ctha_2234"/>
<dbReference type="SUPFAM" id="SSF53807">
    <property type="entry name" value="Helical backbone' metal receptor"/>
    <property type="match status" value="1"/>
</dbReference>
<dbReference type="Proteomes" id="UP000001208">
    <property type="component" value="Chromosome"/>
</dbReference>
<evidence type="ECO:0000259" key="1">
    <source>
        <dbReference type="PROSITE" id="PS50983"/>
    </source>
</evidence>
<gene>
    <name evidence="2" type="ordered locus">Ctha_2234</name>
</gene>
<dbReference type="PANTHER" id="PTHR30535:SF34">
    <property type="entry name" value="MOLYBDATE-BINDING PROTEIN MOLA"/>
    <property type="match status" value="1"/>
</dbReference>
<dbReference type="EMBL" id="CP001100">
    <property type="protein sequence ID" value="ACF14685.1"/>
    <property type="molecule type" value="Genomic_DNA"/>
</dbReference>
<evidence type="ECO:0000313" key="2">
    <source>
        <dbReference type="EMBL" id="ACF14685.1"/>
    </source>
</evidence>
<dbReference type="PROSITE" id="PS50983">
    <property type="entry name" value="FE_B12_PBP"/>
    <property type="match status" value="1"/>
</dbReference>
<dbReference type="Gene3D" id="3.40.50.1980">
    <property type="entry name" value="Nitrogenase molybdenum iron protein domain"/>
    <property type="match status" value="2"/>
</dbReference>
<proteinExistence type="predicted"/>
<feature type="domain" description="Fe/B12 periplasmic-binding" evidence="1">
    <location>
        <begin position="126"/>
        <end position="399"/>
    </location>
</feature>
<dbReference type="eggNOG" id="COG0614">
    <property type="taxonomic scope" value="Bacteria"/>
</dbReference>
<sequence>MKAKTHIPQSGVKCAFFFFGKARILFLLSLLYLLLLCNACSKPSADKAHQAAQKPSADLAIFTKPLSEIKYAKGFDIHYENGVKLIRIFKGFQDKADTLRYVLAPKNFTVPEQYRSWTVVRTPIERAAIFTTTHAGFFSLLGAEENIVGMATPEFINSPKIKSRIDAGEISEIGDAFSPNLEVMLACQLDVVLVTVLPTTKFSQYQTLIESGSPVVVIGEWLENSPLGRAEWMKLLAALLDKESLANEEFAQIESAYQSFAKLTDSVSVRPSVLTGLAYKDSWFVPAGESYGACLLKDAGASYHWSSKKGTGSLNLDFEAVYPVALAADFWINPGTLTSMKELFAKDSRFKDFSSVRSGRVFNNNKQLNANGGNAYWEYGIVKPHLVLGDLISIFHPELKEQLPSDVQETTFYQQVK</sequence>